<proteinExistence type="predicted"/>
<name>A0A8H5WFI1_FUSHE</name>
<keyword evidence="3" id="KW-1185">Reference proteome</keyword>
<dbReference type="AlphaFoldDB" id="A0A8H5WFI1"/>
<evidence type="ECO:0000256" key="1">
    <source>
        <dbReference type="SAM" id="MobiDB-lite"/>
    </source>
</evidence>
<protein>
    <submittedName>
        <fullName evidence="2">Ankyrin repeat</fullName>
    </submittedName>
</protein>
<evidence type="ECO:0000313" key="3">
    <source>
        <dbReference type="Proteomes" id="UP000567885"/>
    </source>
</evidence>
<comment type="caution">
    <text evidence="2">The sequence shown here is derived from an EMBL/GenBank/DDBJ whole genome shotgun (WGS) entry which is preliminary data.</text>
</comment>
<sequence>MVPSKRKYQSAKVEMAKHELDCYELKDVDILDLMSLSQSLEPIEGCDGPSLRNSSVLETFLLDRYFHMVPVRWDDQERFRLLNNAKAYLAKDKIVRWRYLLDCSRIAKDEEHQYRRWPTCGNPSCNNKTLTKEEPTAVQKAKTCTSTGYAPQSRASNGKAIQNGSDIWSGCGAHDHRNLESLVEHRKACRKVLNSARTKDHPPVSEYGFGRVSTQHQLPNHISASRTDSALLSEFDGSPLASEACGSVTGFDASCNAEIDGKPGGGVSTDVAQPTNNTGEGAIVASPSGSALYAQDGPPSKAQLYAEF</sequence>
<evidence type="ECO:0000313" key="2">
    <source>
        <dbReference type="EMBL" id="KAF5656358.1"/>
    </source>
</evidence>
<dbReference type="EMBL" id="JAAGWQ010000365">
    <property type="protein sequence ID" value="KAF5656358.1"/>
    <property type="molecule type" value="Genomic_DNA"/>
</dbReference>
<feature type="compositionally biased region" description="Polar residues" evidence="1">
    <location>
        <begin position="270"/>
        <end position="279"/>
    </location>
</feature>
<dbReference type="Proteomes" id="UP000567885">
    <property type="component" value="Unassembled WGS sequence"/>
</dbReference>
<accession>A0A8H5WFI1</accession>
<reference evidence="2 3" key="1">
    <citation type="submission" date="2020-05" db="EMBL/GenBank/DDBJ databases">
        <title>Identification and distribution of gene clusters putatively required for synthesis of sphingolipid metabolism inhibitors in phylogenetically diverse species of the filamentous fungus Fusarium.</title>
        <authorList>
            <person name="Kim H.-S."/>
            <person name="Busman M."/>
            <person name="Brown D.W."/>
            <person name="Divon H."/>
            <person name="Uhlig S."/>
            <person name="Proctor R.H."/>
        </authorList>
    </citation>
    <scope>NUCLEOTIDE SEQUENCE [LARGE SCALE GENOMIC DNA]</scope>
    <source>
        <strain evidence="2 3">NRRL 20693</strain>
    </source>
</reference>
<organism evidence="2 3">
    <name type="scientific">Fusarium heterosporum</name>
    <dbReference type="NCBI Taxonomy" id="42747"/>
    <lineage>
        <taxon>Eukaryota</taxon>
        <taxon>Fungi</taxon>
        <taxon>Dikarya</taxon>
        <taxon>Ascomycota</taxon>
        <taxon>Pezizomycotina</taxon>
        <taxon>Sordariomycetes</taxon>
        <taxon>Hypocreomycetidae</taxon>
        <taxon>Hypocreales</taxon>
        <taxon>Nectriaceae</taxon>
        <taxon>Fusarium</taxon>
        <taxon>Fusarium heterosporum species complex</taxon>
    </lineage>
</organism>
<feature type="region of interest" description="Disordered" evidence="1">
    <location>
        <begin position="264"/>
        <end position="283"/>
    </location>
</feature>
<gene>
    <name evidence="2" type="ORF">FHETE_11041</name>
</gene>